<dbReference type="InterPro" id="IPR013783">
    <property type="entry name" value="Ig-like_fold"/>
</dbReference>
<evidence type="ECO:0000256" key="3">
    <source>
        <dbReference type="ARBA" id="ARBA00018767"/>
    </source>
</evidence>
<feature type="domain" description="Ig-like" evidence="9">
    <location>
        <begin position="24"/>
        <end position="111"/>
    </location>
</feature>
<evidence type="ECO:0000313" key="10">
    <source>
        <dbReference type="EMBL" id="KAK9525369.1"/>
    </source>
</evidence>
<dbReference type="EMBL" id="JBCEZU010000134">
    <property type="protein sequence ID" value="KAK9525369.1"/>
    <property type="molecule type" value="Genomic_DNA"/>
</dbReference>
<dbReference type="PROSITE" id="PS50835">
    <property type="entry name" value="IG_LIKE"/>
    <property type="match status" value="1"/>
</dbReference>
<keyword evidence="6" id="KW-0391">Immunity</keyword>
<dbReference type="GO" id="GO:0010038">
    <property type="term" value="P:response to metal ion"/>
    <property type="evidence" value="ECO:0007669"/>
    <property type="project" value="UniProtKB-ARBA"/>
</dbReference>
<dbReference type="PANTHER" id="PTHR19944">
    <property type="entry name" value="MHC CLASS II-RELATED"/>
    <property type="match status" value="1"/>
</dbReference>
<dbReference type="InterPro" id="IPR036179">
    <property type="entry name" value="Ig-like_dom_sf"/>
</dbReference>
<proteinExistence type="inferred from homology"/>
<protein>
    <recommendedName>
        <fullName evidence="3">Beta-2-microglobulin</fullName>
    </recommendedName>
</protein>
<evidence type="ECO:0000259" key="9">
    <source>
        <dbReference type="PROSITE" id="PS50835"/>
    </source>
</evidence>
<evidence type="ECO:0000256" key="5">
    <source>
        <dbReference type="ARBA" id="ARBA00022525"/>
    </source>
</evidence>
<dbReference type="Proteomes" id="UP001488805">
    <property type="component" value="Unassembled WGS sequence"/>
</dbReference>
<comment type="similarity">
    <text evidence="2">Belongs to the beta-2-microglobulin family.</text>
</comment>
<keyword evidence="4" id="KW-0490">MHC I</keyword>
<organism evidence="10 11">
    <name type="scientific">Zoarces viviparus</name>
    <name type="common">Viviparous eelpout</name>
    <name type="synonym">Blennius viviparus</name>
    <dbReference type="NCBI Taxonomy" id="48416"/>
    <lineage>
        <taxon>Eukaryota</taxon>
        <taxon>Metazoa</taxon>
        <taxon>Chordata</taxon>
        <taxon>Craniata</taxon>
        <taxon>Vertebrata</taxon>
        <taxon>Euteleostomi</taxon>
        <taxon>Actinopterygii</taxon>
        <taxon>Neopterygii</taxon>
        <taxon>Teleostei</taxon>
        <taxon>Neoteleostei</taxon>
        <taxon>Acanthomorphata</taxon>
        <taxon>Eupercaria</taxon>
        <taxon>Perciformes</taxon>
        <taxon>Cottioidei</taxon>
        <taxon>Zoarcales</taxon>
        <taxon>Zoarcidae</taxon>
        <taxon>Zoarcinae</taxon>
        <taxon>Zoarces</taxon>
    </lineage>
</organism>
<dbReference type="FunFam" id="2.60.40.10:FF:001005">
    <property type="entry name" value="Beta-2-microglobulin"/>
    <property type="match status" value="1"/>
</dbReference>
<feature type="chain" id="PRO_5043799806" description="Beta-2-microglobulin" evidence="8">
    <location>
        <begin position="17"/>
        <end position="116"/>
    </location>
</feature>
<dbReference type="PANTHER" id="PTHR19944:SF62">
    <property type="entry name" value="BETA-2-MICROGLOBULIN"/>
    <property type="match status" value="1"/>
</dbReference>
<gene>
    <name evidence="10" type="ORF">VZT92_016083</name>
</gene>
<dbReference type="SUPFAM" id="SSF48726">
    <property type="entry name" value="Immunoglobulin"/>
    <property type="match status" value="1"/>
</dbReference>
<reference evidence="10 11" key="1">
    <citation type="journal article" date="2024" name="Genome Biol. Evol.">
        <title>Chromosome-level genome assembly of the viviparous eelpout Zoarces viviparus.</title>
        <authorList>
            <person name="Fuhrmann N."/>
            <person name="Brasseur M.V."/>
            <person name="Bakowski C.E."/>
            <person name="Podsiadlowski L."/>
            <person name="Prost S."/>
            <person name="Krehenwinkel H."/>
            <person name="Mayer C."/>
        </authorList>
    </citation>
    <scope>NUCLEOTIDE SEQUENCE [LARGE SCALE GENOMIC DNA]</scope>
    <source>
        <strain evidence="10">NO-MEL_2022_Ind0_liver</strain>
    </source>
</reference>
<dbReference type="GO" id="GO:0005576">
    <property type="term" value="C:extracellular region"/>
    <property type="evidence" value="ECO:0007669"/>
    <property type="project" value="UniProtKB-SubCell"/>
</dbReference>
<feature type="signal peptide" evidence="8">
    <location>
        <begin position="1"/>
        <end position="16"/>
    </location>
</feature>
<evidence type="ECO:0000313" key="11">
    <source>
        <dbReference type="Proteomes" id="UP001488805"/>
    </source>
</evidence>
<dbReference type="InterPro" id="IPR007110">
    <property type="entry name" value="Ig-like_dom"/>
</dbReference>
<dbReference type="Gene3D" id="2.60.40.10">
    <property type="entry name" value="Immunoglobulins"/>
    <property type="match status" value="1"/>
</dbReference>
<dbReference type="SMART" id="SM00407">
    <property type="entry name" value="IGc1"/>
    <property type="match status" value="1"/>
</dbReference>
<evidence type="ECO:0000256" key="4">
    <source>
        <dbReference type="ARBA" id="ARBA00022451"/>
    </source>
</evidence>
<keyword evidence="11" id="KW-1185">Reference proteome</keyword>
<dbReference type="GO" id="GO:0002474">
    <property type="term" value="P:antigen processing and presentation of peptide antigen via MHC class I"/>
    <property type="evidence" value="ECO:0007669"/>
    <property type="project" value="UniProtKB-KW"/>
</dbReference>
<comment type="caution">
    <text evidence="10">The sequence shown here is derived from an EMBL/GenBank/DDBJ whole genome shotgun (WGS) entry which is preliminary data.</text>
</comment>
<dbReference type="InterPro" id="IPR050160">
    <property type="entry name" value="MHC/Immunoglobulin"/>
</dbReference>
<evidence type="ECO:0000256" key="8">
    <source>
        <dbReference type="SAM" id="SignalP"/>
    </source>
</evidence>
<sequence>MMLALFLTALLAVSFAEEPKHTPPKVQVYSREPGRFGEENILICRVSGFHPPDISIELMMNGVELPNANQTDLAFKKNWHFHLTKNVAFKPMREEKYSCKVTHGTNVKDYAWEPNM</sequence>
<evidence type="ECO:0000256" key="7">
    <source>
        <dbReference type="ARBA" id="ARBA00023319"/>
    </source>
</evidence>
<keyword evidence="7" id="KW-0393">Immunoglobulin domain</keyword>
<name>A0AAW1EVQ4_ZOAVI</name>
<dbReference type="InterPro" id="IPR003597">
    <property type="entry name" value="Ig_C1-set"/>
</dbReference>
<dbReference type="GO" id="GO:0042612">
    <property type="term" value="C:MHC class I protein complex"/>
    <property type="evidence" value="ECO:0007669"/>
    <property type="project" value="UniProtKB-KW"/>
</dbReference>
<keyword evidence="5" id="KW-0964">Secreted</keyword>
<evidence type="ECO:0000256" key="1">
    <source>
        <dbReference type="ARBA" id="ARBA00004613"/>
    </source>
</evidence>
<keyword evidence="8" id="KW-0732">Signal</keyword>
<accession>A0AAW1EVQ4</accession>
<evidence type="ECO:0000256" key="6">
    <source>
        <dbReference type="ARBA" id="ARBA00022859"/>
    </source>
</evidence>
<dbReference type="PROSITE" id="PS00290">
    <property type="entry name" value="IG_MHC"/>
    <property type="match status" value="1"/>
</dbReference>
<comment type="subcellular location">
    <subcellularLocation>
        <location evidence="1">Secreted</location>
    </subcellularLocation>
</comment>
<dbReference type="Pfam" id="PF07654">
    <property type="entry name" value="C1-set"/>
    <property type="match status" value="1"/>
</dbReference>
<dbReference type="AlphaFoldDB" id="A0AAW1EVQ4"/>
<evidence type="ECO:0000256" key="2">
    <source>
        <dbReference type="ARBA" id="ARBA00009564"/>
    </source>
</evidence>
<dbReference type="InterPro" id="IPR003006">
    <property type="entry name" value="Ig/MHC_CS"/>
</dbReference>